<feature type="domain" description="S-adenosyl-l-methionine hydroxide adenosyltransferase N-terminal" evidence="3">
    <location>
        <begin position="7"/>
        <end position="156"/>
    </location>
</feature>
<dbReference type="Pfam" id="PF20257">
    <property type="entry name" value="SAM_HAT_C"/>
    <property type="match status" value="1"/>
</dbReference>
<gene>
    <name evidence="5" type="ORF">ADM99_06495</name>
</gene>
<dbReference type="InterPro" id="IPR002747">
    <property type="entry name" value="SAM_OH_AdoTrfase"/>
</dbReference>
<dbReference type="PATRIC" id="fig|229920.5.peg.1269"/>
<dbReference type="InterPro" id="IPR046469">
    <property type="entry name" value="SAM_HAT_N"/>
</dbReference>
<dbReference type="SUPFAM" id="SSF101852">
    <property type="entry name" value="Bacterial fluorinating enzyme, C-terminal domain"/>
    <property type="match status" value="1"/>
</dbReference>
<dbReference type="AlphaFoldDB" id="A0A0P6XTB6"/>
<dbReference type="STRING" id="229920.ADM99_06495"/>
<feature type="domain" description="S-adenosyl-l-methionine hydroxide adenosyltransferase C-terminal" evidence="4">
    <location>
        <begin position="179"/>
        <end position="263"/>
    </location>
</feature>
<evidence type="ECO:0000256" key="2">
    <source>
        <dbReference type="ARBA" id="ARBA00024035"/>
    </source>
</evidence>
<dbReference type="InterPro" id="IPR023227">
    <property type="entry name" value="SAM_OH_AdoTrfase_C_sf"/>
</dbReference>
<evidence type="ECO:0000313" key="5">
    <source>
        <dbReference type="EMBL" id="KPL72725.1"/>
    </source>
</evidence>
<evidence type="ECO:0008006" key="7">
    <source>
        <dbReference type="Google" id="ProtNLM"/>
    </source>
</evidence>
<dbReference type="PANTHER" id="PTHR35092:SF1">
    <property type="entry name" value="CHLORINASE MJ1651"/>
    <property type="match status" value="1"/>
</dbReference>
<protein>
    <recommendedName>
        <fullName evidence="7">Adenosyl-chloride synthase</fullName>
    </recommendedName>
</protein>
<comment type="similarity">
    <text evidence="2">Belongs to the SAM hydrolase / SAM-dependent halogenase family.</text>
</comment>
<keyword evidence="1" id="KW-0949">S-adenosyl-L-methionine</keyword>
<evidence type="ECO:0000256" key="1">
    <source>
        <dbReference type="ARBA" id="ARBA00022691"/>
    </source>
</evidence>
<dbReference type="SUPFAM" id="SSF102522">
    <property type="entry name" value="Bacterial fluorinating enzyme, N-terminal domain"/>
    <property type="match status" value="1"/>
</dbReference>
<sequence>MDEHPIITLLTDFGLRDPYVGIMKGIISGIAPNAKIIDLTHLIPPQDIRAGALALDRSCKYFPPGTIHLAVVDPGVGTERHALAMRIDRQLFIGPDNGLFTFIIQWGKENRKQVKAFKIENPRFRLEPVSPVFHGRDLFAPAAAYLAAGAALEDFGPEITNPFVLSMAVTERTSSGWVGEIWAVDHFGSLETNFDNTLLSGCDPKRARIHIAEKIIDRWVTTFAEGKPGELVLLIDSADRLCISVVNGSAAQELGVGVGTPVELLVY</sequence>
<dbReference type="OrthoDB" id="9792195at2"/>
<dbReference type="Gene3D" id="2.40.30.90">
    <property type="entry name" value="Bacterial fluorinating enzyme like"/>
    <property type="match status" value="1"/>
</dbReference>
<dbReference type="InterPro" id="IPR046470">
    <property type="entry name" value="SAM_HAT_C"/>
</dbReference>
<comment type="caution">
    <text evidence="5">The sequence shown here is derived from an EMBL/GenBank/DDBJ whole genome shotgun (WGS) entry which is preliminary data.</text>
</comment>
<dbReference type="EMBL" id="LGCK01000007">
    <property type="protein sequence ID" value="KPL72725.1"/>
    <property type="molecule type" value="Genomic_DNA"/>
</dbReference>
<name>A0A0P6XTB6_9CHLR</name>
<reference evidence="5 6" key="1">
    <citation type="submission" date="2015-07" db="EMBL/GenBank/DDBJ databases">
        <title>Genome sequence of Leptolinea tardivitalis DSM 16556.</title>
        <authorList>
            <person name="Hemp J."/>
            <person name="Ward L.M."/>
            <person name="Pace L.A."/>
            <person name="Fischer W.W."/>
        </authorList>
    </citation>
    <scope>NUCLEOTIDE SEQUENCE [LARGE SCALE GENOMIC DNA]</scope>
    <source>
        <strain evidence="5 6">YMTK-2</strain>
    </source>
</reference>
<accession>A0A0P6XTB6</accession>
<evidence type="ECO:0000259" key="3">
    <source>
        <dbReference type="Pfam" id="PF01887"/>
    </source>
</evidence>
<dbReference type="PIRSF" id="PIRSF006779">
    <property type="entry name" value="UCP006779"/>
    <property type="match status" value="1"/>
</dbReference>
<organism evidence="5 6">
    <name type="scientific">Leptolinea tardivitalis</name>
    <dbReference type="NCBI Taxonomy" id="229920"/>
    <lineage>
        <taxon>Bacteria</taxon>
        <taxon>Bacillati</taxon>
        <taxon>Chloroflexota</taxon>
        <taxon>Anaerolineae</taxon>
        <taxon>Anaerolineales</taxon>
        <taxon>Anaerolineaceae</taxon>
        <taxon>Leptolinea</taxon>
    </lineage>
</organism>
<dbReference type="PANTHER" id="PTHR35092">
    <property type="entry name" value="CHLORINASE MJ1651"/>
    <property type="match status" value="1"/>
</dbReference>
<evidence type="ECO:0000259" key="4">
    <source>
        <dbReference type="Pfam" id="PF20257"/>
    </source>
</evidence>
<dbReference type="Pfam" id="PF01887">
    <property type="entry name" value="SAM_HAT_N"/>
    <property type="match status" value="1"/>
</dbReference>
<dbReference type="RefSeq" id="WP_062421203.1">
    <property type="nucleotide sequence ID" value="NZ_BBYA01000008.1"/>
</dbReference>
<evidence type="ECO:0000313" key="6">
    <source>
        <dbReference type="Proteomes" id="UP000050430"/>
    </source>
</evidence>
<dbReference type="Proteomes" id="UP000050430">
    <property type="component" value="Unassembled WGS sequence"/>
</dbReference>
<keyword evidence="6" id="KW-1185">Reference proteome</keyword>
<dbReference type="Gene3D" id="3.40.50.10790">
    <property type="entry name" value="S-adenosyl-l-methionine hydroxide adenosyltransferase, N-terminal"/>
    <property type="match status" value="1"/>
</dbReference>
<dbReference type="InterPro" id="IPR023228">
    <property type="entry name" value="SAM_OH_AdoTrfase_N_sf"/>
</dbReference>
<proteinExistence type="inferred from homology"/>